<comment type="caution">
    <text evidence="1">The sequence shown here is derived from an EMBL/GenBank/DDBJ whole genome shotgun (WGS) entry which is preliminary data.</text>
</comment>
<feature type="non-terminal residue" evidence="1">
    <location>
        <position position="1"/>
    </location>
</feature>
<name>A0ACA9MPA1_9GLOM</name>
<organism evidence="1 2">
    <name type="scientific">Dentiscutata heterogama</name>
    <dbReference type="NCBI Taxonomy" id="1316150"/>
    <lineage>
        <taxon>Eukaryota</taxon>
        <taxon>Fungi</taxon>
        <taxon>Fungi incertae sedis</taxon>
        <taxon>Mucoromycota</taxon>
        <taxon>Glomeromycotina</taxon>
        <taxon>Glomeromycetes</taxon>
        <taxon>Diversisporales</taxon>
        <taxon>Gigasporaceae</taxon>
        <taxon>Dentiscutata</taxon>
    </lineage>
</organism>
<evidence type="ECO:0000313" key="1">
    <source>
        <dbReference type="EMBL" id="CAG8603597.1"/>
    </source>
</evidence>
<dbReference type="Proteomes" id="UP000789702">
    <property type="component" value="Unassembled WGS sequence"/>
</dbReference>
<dbReference type="EMBL" id="CAJVPU010010224">
    <property type="protein sequence ID" value="CAG8603597.1"/>
    <property type="molecule type" value="Genomic_DNA"/>
</dbReference>
<sequence>EDVDESVPSTIEDNKEISLLESFNYYLKKDQINDESLDIDDLKITKYLNKIIELRNTLYSEINDLQRKNLVDLFNYTQHFIKEFNELLKKNDLDHTLLKKMRTTAINLGLSYVHLRNVIIGDETFGKVINEKNKNWIIIFIFFLKNKF</sequence>
<reference evidence="1" key="1">
    <citation type="submission" date="2021-06" db="EMBL/GenBank/DDBJ databases">
        <authorList>
            <person name="Kallberg Y."/>
            <person name="Tangrot J."/>
            <person name="Rosling A."/>
        </authorList>
    </citation>
    <scope>NUCLEOTIDE SEQUENCE</scope>
    <source>
        <strain evidence="1">IL203A</strain>
    </source>
</reference>
<protein>
    <submittedName>
        <fullName evidence="1">15148_t:CDS:1</fullName>
    </submittedName>
</protein>
<evidence type="ECO:0000313" key="2">
    <source>
        <dbReference type="Proteomes" id="UP000789702"/>
    </source>
</evidence>
<keyword evidence="2" id="KW-1185">Reference proteome</keyword>
<gene>
    <name evidence="1" type="ORF">DHETER_LOCUS7349</name>
</gene>
<accession>A0ACA9MPA1</accession>
<proteinExistence type="predicted"/>